<comment type="caution">
    <text evidence="2">The sequence shown here is derived from an EMBL/GenBank/DDBJ whole genome shotgun (WGS) entry which is preliminary data.</text>
</comment>
<evidence type="ECO:0000313" key="2">
    <source>
        <dbReference type="EMBL" id="KAF6310757.1"/>
    </source>
</evidence>
<reference evidence="2 3" key="1">
    <citation type="journal article" date="2020" name="Nature">
        <title>Six reference-quality genomes reveal evolution of bat adaptations.</title>
        <authorList>
            <person name="Jebb D."/>
            <person name="Huang Z."/>
            <person name="Pippel M."/>
            <person name="Hughes G.M."/>
            <person name="Lavrichenko K."/>
            <person name="Devanna P."/>
            <person name="Winkler S."/>
            <person name="Jermiin L.S."/>
            <person name="Skirmuntt E.C."/>
            <person name="Katzourakis A."/>
            <person name="Burkitt-Gray L."/>
            <person name="Ray D.A."/>
            <person name="Sullivan K.A.M."/>
            <person name="Roscito J.G."/>
            <person name="Kirilenko B.M."/>
            <person name="Davalos L.M."/>
            <person name="Corthals A.P."/>
            <person name="Power M.L."/>
            <person name="Jones G."/>
            <person name="Ransome R.D."/>
            <person name="Dechmann D.K.N."/>
            <person name="Locatelli A.G."/>
            <person name="Puechmaille S.J."/>
            <person name="Fedrigo O."/>
            <person name="Jarvis E.D."/>
            <person name="Hiller M."/>
            <person name="Vernes S.C."/>
            <person name="Myers E.W."/>
            <person name="Teeling E.C."/>
        </authorList>
    </citation>
    <scope>NUCLEOTIDE SEQUENCE [LARGE SCALE GENOMIC DNA]</scope>
    <source>
        <strain evidence="2">MMyoMyo1</strain>
        <tissue evidence="2">Flight muscle</tissue>
    </source>
</reference>
<evidence type="ECO:0000256" key="1">
    <source>
        <dbReference type="SAM" id="MobiDB-lite"/>
    </source>
</evidence>
<protein>
    <submittedName>
        <fullName evidence="2">Uncharacterized protein</fullName>
    </submittedName>
</protein>
<dbReference type="Proteomes" id="UP000527355">
    <property type="component" value="Unassembled WGS sequence"/>
</dbReference>
<name>A0A7J7UCV0_MYOMY</name>
<evidence type="ECO:0000313" key="3">
    <source>
        <dbReference type="Proteomes" id="UP000527355"/>
    </source>
</evidence>
<organism evidence="2 3">
    <name type="scientific">Myotis myotis</name>
    <name type="common">Greater mouse-eared bat</name>
    <name type="synonym">Vespertilio myotis</name>
    <dbReference type="NCBI Taxonomy" id="51298"/>
    <lineage>
        <taxon>Eukaryota</taxon>
        <taxon>Metazoa</taxon>
        <taxon>Chordata</taxon>
        <taxon>Craniata</taxon>
        <taxon>Vertebrata</taxon>
        <taxon>Euteleostomi</taxon>
        <taxon>Mammalia</taxon>
        <taxon>Eutheria</taxon>
        <taxon>Laurasiatheria</taxon>
        <taxon>Chiroptera</taxon>
        <taxon>Yangochiroptera</taxon>
        <taxon>Vespertilionidae</taxon>
        <taxon>Myotis</taxon>
    </lineage>
</organism>
<dbReference type="AlphaFoldDB" id="A0A7J7UCV0"/>
<keyword evidence="3" id="KW-1185">Reference proteome</keyword>
<feature type="region of interest" description="Disordered" evidence="1">
    <location>
        <begin position="68"/>
        <end position="148"/>
    </location>
</feature>
<accession>A0A7J7UCV0</accession>
<proteinExistence type="predicted"/>
<sequence length="148" mass="15845">MGGDPWGVQPCVVFGLRSEPCPGRLGSSLPFFQEQAALGRPHGPPSKPPPPALRSFVFLSLEVLSRLSPPTSLQPLHRQRGPAERLRGQPRSARPKTPPPGGPHPLARDPSSPQAFEQHRRGAHMCPGLPNLVSPPPRAQVQAPSSPL</sequence>
<gene>
    <name evidence="2" type="ORF">mMyoMyo1_008801</name>
</gene>
<dbReference type="EMBL" id="JABWUV010000013">
    <property type="protein sequence ID" value="KAF6310757.1"/>
    <property type="molecule type" value="Genomic_DNA"/>
</dbReference>